<name>A0A9P7N4S0_9HYPO</name>
<evidence type="ECO:0000256" key="2">
    <source>
        <dbReference type="ARBA" id="ARBA00009576"/>
    </source>
</evidence>
<dbReference type="OrthoDB" id="4500971at2759"/>
<dbReference type="EMBL" id="SRPW01003452">
    <property type="protein sequence ID" value="KAG5986958.1"/>
    <property type="molecule type" value="Genomic_DNA"/>
</dbReference>
<keyword evidence="6" id="KW-1185">Reference proteome</keyword>
<dbReference type="InterPro" id="IPR010636">
    <property type="entry name" value="Class_II_hydrophobin"/>
</dbReference>
<dbReference type="PANTHER" id="PTHR42341:SF1">
    <property type="entry name" value="HYDROPHOBIN"/>
    <property type="match status" value="1"/>
</dbReference>
<evidence type="ECO:0000256" key="1">
    <source>
        <dbReference type="ARBA" id="ARBA00004196"/>
    </source>
</evidence>
<evidence type="ECO:0000256" key="3">
    <source>
        <dbReference type="ARBA" id="ARBA00023157"/>
    </source>
</evidence>
<dbReference type="PANTHER" id="PTHR42341">
    <property type="entry name" value="HYDROPHOBIN"/>
    <property type="match status" value="1"/>
</dbReference>
<sequence length="92" mass="9469">MQSIFVSIMAIAGLALAAPSDLDARTFASCPAGLQSVPKCCSTNVLGVAGLDCVNPLSLWDFQHSCAQTGRAPYCCLLPVADQGLVCNPAIV</sequence>
<organism evidence="5 6">
    <name type="scientific">Claviceps pusilla</name>
    <dbReference type="NCBI Taxonomy" id="123648"/>
    <lineage>
        <taxon>Eukaryota</taxon>
        <taxon>Fungi</taxon>
        <taxon>Dikarya</taxon>
        <taxon>Ascomycota</taxon>
        <taxon>Pezizomycotina</taxon>
        <taxon>Sordariomycetes</taxon>
        <taxon>Hypocreomycetidae</taxon>
        <taxon>Hypocreales</taxon>
        <taxon>Clavicipitaceae</taxon>
        <taxon>Claviceps</taxon>
    </lineage>
</organism>
<dbReference type="GO" id="GO:0005576">
    <property type="term" value="C:extracellular region"/>
    <property type="evidence" value="ECO:0007669"/>
    <property type="project" value="InterPro"/>
</dbReference>
<gene>
    <name evidence="5" type="ORF">E4U43_005285</name>
</gene>
<dbReference type="Pfam" id="PF06766">
    <property type="entry name" value="Hydrophobin_2"/>
    <property type="match status" value="1"/>
</dbReference>
<evidence type="ECO:0008006" key="7">
    <source>
        <dbReference type="Google" id="ProtNLM"/>
    </source>
</evidence>
<dbReference type="Proteomes" id="UP000748025">
    <property type="component" value="Unassembled WGS sequence"/>
</dbReference>
<evidence type="ECO:0000313" key="6">
    <source>
        <dbReference type="Proteomes" id="UP000748025"/>
    </source>
</evidence>
<comment type="similarity">
    <text evidence="2">Belongs to the cerato-ulmin hydrophobin family.</text>
</comment>
<proteinExistence type="inferred from homology"/>
<feature type="signal peptide" evidence="4">
    <location>
        <begin position="1"/>
        <end position="17"/>
    </location>
</feature>
<evidence type="ECO:0000313" key="5">
    <source>
        <dbReference type="EMBL" id="KAG5986958.1"/>
    </source>
</evidence>
<reference evidence="5" key="1">
    <citation type="journal article" date="2020" name="bioRxiv">
        <title>Whole genome comparisons of ergot fungi reveals the divergence and evolution of species within the genus Claviceps are the result of varying mechanisms driving genome evolution and host range expansion.</title>
        <authorList>
            <person name="Wyka S.A."/>
            <person name="Mondo S.J."/>
            <person name="Liu M."/>
            <person name="Dettman J."/>
            <person name="Nalam V."/>
            <person name="Broders K.D."/>
        </authorList>
    </citation>
    <scope>NUCLEOTIDE SEQUENCE</scope>
    <source>
        <strain evidence="5">CCC 602</strain>
    </source>
</reference>
<comment type="subcellular location">
    <subcellularLocation>
        <location evidence="1">Cell envelope</location>
    </subcellularLocation>
</comment>
<dbReference type="AlphaFoldDB" id="A0A9P7N4S0"/>
<accession>A0A9P7N4S0</accession>
<keyword evidence="3" id="KW-1015">Disulfide bond</keyword>
<dbReference type="CDD" id="cd23508">
    <property type="entry name" value="hydrophobin_II"/>
    <property type="match status" value="1"/>
</dbReference>
<evidence type="ECO:0000256" key="4">
    <source>
        <dbReference type="SAM" id="SignalP"/>
    </source>
</evidence>
<comment type="caution">
    <text evidence="5">The sequence shown here is derived from an EMBL/GenBank/DDBJ whole genome shotgun (WGS) entry which is preliminary data.</text>
</comment>
<keyword evidence="4" id="KW-0732">Signal</keyword>
<dbReference type="SUPFAM" id="SSF101751">
    <property type="entry name" value="Hydrophobin II, HfbII"/>
    <property type="match status" value="1"/>
</dbReference>
<dbReference type="InterPro" id="IPR036686">
    <property type="entry name" value="Class_II_Hydrophobin_sf"/>
</dbReference>
<protein>
    <recommendedName>
        <fullName evidence="7">Hydrophobin</fullName>
    </recommendedName>
</protein>
<dbReference type="Gene3D" id="3.20.120.10">
    <property type="entry name" value="Hydrophobin"/>
    <property type="match status" value="1"/>
</dbReference>
<feature type="chain" id="PRO_5040478946" description="Hydrophobin" evidence="4">
    <location>
        <begin position="18"/>
        <end position="92"/>
    </location>
</feature>